<reference evidence="3 4" key="1">
    <citation type="submission" date="2019-02" db="EMBL/GenBank/DDBJ databases">
        <title>Deep-cultivation of Planctomycetes and their phenomic and genomic characterization uncovers novel biology.</title>
        <authorList>
            <person name="Wiegand S."/>
            <person name="Jogler M."/>
            <person name="Boedeker C."/>
            <person name="Pinto D."/>
            <person name="Vollmers J."/>
            <person name="Rivas-Marin E."/>
            <person name="Kohn T."/>
            <person name="Peeters S.H."/>
            <person name="Heuer A."/>
            <person name="Rast P."/>
            <person name="Oberbeckmann S."/>
            <person name="Bunk B."/>
            <person name="Jeske O."/>
            <person name="Meyerdierks A."/>
            <person name="Storesund J.E."/>
            <person name="Kallscheuer N."/>
            <person name="Luecker S."/>
            <person name="Lage O.M."/>
            <person name="Pohl T."/>
            <person name="Merkel B.J."/>
            <person name="Hornburger P."/>
            <person name="Mueller R.-W."/>
            <person name="Bruemmer F."/>
            <person name="Labrenz M."/>
            <person name="Spormann A.M."/>
            <person name="Op Den Camp H."/>
            <person name="Overmann J."/>
            <person name="Amann R."/>
            <person name="Jetten M.S.M."/>
            <person name="Mascher T."/>
            <person name="Medema M.H."/>
            <person name="Devos D.P."/>
            <person name="Kaster A.-K."/>
            <person name="Ovreas L."/>
            <person name="Rohde M."/>
            <person name="Galperin M.Y."/>
            <person name="Jogler C."/>
        </authorList>
    </citation>
    <scope>NUCLEOTIDE SEQUENCE [LARGE SCALE GENOMIC DNA]</scope>
    <source>
        <strain evidence="3 4">Pla22</strain>
    </source>
</reference>
<dbReference type="Pfam" id="PF00404">
    <property type="entry name" value="Dockerin_1"/>
    <property type="match status" value="1"/>
</dbReference>
<comment type="caution">
    <text evidence="3">The sequence shown here is derived from an EMBL/GenBank/DDBJ whole genome shotgun (WGS) entry which is preliminary data.</text>
</comment>
<accession>A0A5C5WS20</accession>
<keyword evidence="4" id="KW-1185">Reference proteome</keyword>
<evidence type="ECO:0000259" key="2">
    <source>
        <dbReference type="PROSITE" id="PS50093"/>
    </source>
</evidence>
<evidence type="ECO:0000313" key="3">
    <source>
        <dbReference type="EMBL" id="TWT52883.1"/>
    </source>
</evidence>
<dbReference type="EMBL" id="SJPI01000001">
    <property type="protein sequence ID" value="TWT52883.1"/>
    <property type="molecule type" value="Genomic_DNA"/>
</dbReference>
<proteinExistence type="predicted"/>
<dbReference type="PROSITE" id="PS50093">
    <property type="entry name" value="PKD"/>
    <property type="match status" value="1"/>
</dbReference>
<feature type="compositionally biased region" description="Basic residues" evidence="1">
    <location>
        <begin position="14"/>
        <end position="27"/>
    </location>
</feature>
<dbReference type="GO" id="GO:0004553">
    <property type="term" value="F:hydrolase activity, hydrolyzing O-glycosyl compounds"/>
    <property type="evidence" value="ECO:0007669"/>
    <property type="project" value="InterPro"/>
</dbReference>
<feature type="region of interest" description="Disordered" evidence="1">
    <location>
        <begin position="1"/>
        <end position="27"/>
    </location>
</feature>
<evidence type="ECO:0000313" key="4">
    <source>
        <dbReference type="Proteomes" id="UP000316598"/>
    </source>
</evidence>
<evidence type="ECO:0000256" key="1">
    <source>
        <dbReference type="SAM" id="MobiDB-lite"/>
    </source>
</evidence>
<organism evidence="3 4">
    <name type="scientific">Rubripirellula amarantea</name>
    <dbReference type="NCBI Taxonomy" id="2527999"/>
    <lineage>
        <taxon>Bacteria</taxon>
        <taxon>Pseudomonadati</taxon>
        <taxon>Planctomycetota</taxon>
        <taxon>Planctomycetia</taxon>
        <taxon>Pirellulales</taxon>
        <taxon>Pirellulaceae</taxon>
        <taxon>Rubripirellula</taxon>
    </lineage>
</organism>
<dbReference type="OrthoDB" id="5242130at2"/>
<dbReference type="SUPFAM" id="SSF49299">
    <property type="entry name" value="PKD domain"/>
    <property type="match status" value="1"/>
</dbReference>
<feature type="domain" description="PKD" evidence="2">
    <location>
        <begin position="1729"/>
        <end position="1788"/>
    </location>
</feature>
<dbReference type="Gene3D" id="1.10.1330.10">
    <property type="entry name" value="Dockerin domain"/>
    <property type="match status" value="1"/>
</dbReference>
<dbReference type="InterPro" id="IPR013783">
    <property type="entry name" value="Ig-like_fold"/>
</dbReference>
<feature type="compositionally biased region" description="Polar residues" evidence="1">
    <location>
        <begin position="1"/>
        <end position="12"/>
    </location>
</feature>
<dbReference type="RefSeq" id="WP_146513187.1">
    <property type="nucleotide sequence ID" value="NZ_SJPI01000001.1"/>
</dbReference>
<dbReference type="SUPFAM" id="SSF63825">
    <property type="entry name" value="YWTD domain"/>
    <property type="match status" value="1"/>
</dbReference>
<dbReference type="InterPro" id="IPR002105">
    <property type="entry name" value="Dockerin_1_rpt"/>
</dbReference>
<name>A0A5C5WS20_9BACT</name>
<dbReference type="InterPro" id="IPR036439">
    <property type="entry name" value="Dockerin_dom_sf"/>
</dbReference>
<dbReference type="GO" id="GO:0000272">
    <property type="term" value="P:polysaccharide catabolic process"/>
    <property type="evidence" value="ECO:0007669"/>
    <property type="project" value="InterPro"/>
</dbReference>
<dbReference type="InterPro" id="IPR000601">
    <property type="entry name" value="PKD_dom"/>
</dbReference>
<dbReference type="Proteomes" id="UP000316598">
    <property type="component" value="Unassembled WGS sequence"/>
</dbReference>
<dbReference type="Pfam" id="PF18911">
    <property type="entry name" value="PKD_4"/>
    <property type="match status" value="1"/>
</dbReference>
<protein>
    <submittedName>
        <fullName evidence="3">Dockerin type I repeat protein</fullName>
    </submittedName>
</protein>
<dbReference type="InterPro" id="IPR035986">
    <property type="entry name" value="PKD_dom_sf"/>
</dbReference>
<gene>
    <name evidence="3" type="ORF">Pla22_05110</name>
</gene>
<sequence length="2330" mass="250161">MSKRNSATNTSKRSTARRVNQNRRRKGRFERLEDRRLMAADLIRDLYDVNSAPAPNEGIAVGNVAYFANEDLYGSELWKSDGTVAGTQRVMDIWEGSQSSYPKKFVAFDDGAAFLARSYNDLLEFSLSSVWMTDGTEDGTKLLAEGISTYQAPVDVDGKLFFSGYDYAESDGWGIFQFDPATGVTSEVLSGLESDPLNGNVQAVGGKLFFTHDDEGGGEELWVSDGTESGTKLLKEIQDNATAYNYGYGSYPGDFTPSDGLLFFTATQNSTGQELWVSDGTEVGTFMLKDIHTGISPNYPTEASIGNSSVPHSLTAVDGTLFFIAEDGTGNRLWKTEGTAETTIKLSDVDDVAYLTEAGGTLFFSAYHEETGTELWSSDGTVDGTALLKDIYESPSGEYGYFYSSYPETLAEYNGQLLFIVANEAGDKVLYRSDGTSEGTVPVIATDSRFHQQRSIVGNAAGYQFFTLSQSSEELWRTDGTTSGTVLVQSNVGGDYDALGNTFLADDFLFFTQPNLSDLLVTEGGEDDSIAVTSNYKSNNSGTRYSFEALGQWVTFTDDGIWISDGTSAGTVKLADHDNNLGYGVNGSHFAFGADLGNGSFVFAGAPYSADGMYIGAEPWISDGTPENTNLLVDIPGNYSGSHPFDFQRAGDDVYFTTYGEHFGYDLWKTDGTELGTELVTNPSGAPHFTYPGRKTAVGDRLYFVAQGGGYSTPHLWTIGPDGGNAEQVLDVLTGEPILDPGNFIDFNGKLALTDYVSYWTSLQPTPWIVDEAAATQLSTTSVQDDFELFEGELYFASNKDEIWKTNGEVEGTVRVVNLTESIDGYDYYYSKPGELTAVGDQLFFTAIDDAENYNDQVSLWALRDGVASTIMEFELASNYELFDLTAYQDKLIFFANDGVHGIEPWISDGTAQGTELFKDIHPILGSGSVRKLQSDSLVIDEQLFFVADDGITGDEPWRITLPIVEVDAPLFEGDEADVVTATGRIRFAETIEADFGNVVDNGDETWTWTGSLPDGPANQTVTLTATDSDDFITTATFELIVNNVEPIVVLGNDFTVAEGTEFELDITNLVDPGLDTVTSWTVDWGDGSSDQYTEAGIVSHIYTDGMTTANISVSVEDEDGSFEDAGSSTVTIENVPPTIVLSGEASIDEGRPYTLTLGDITDPGDDVVVKWTVDWGDGTTDVYTEGGDVEHVYADGDSSMLISVTLEDEDGIFPMAETLNVDVINVKPTIELSGDFEVNEGATYSLTLGEITDPGEDTVTEWIVDWGDGTTDTYTSGGVVDHVYSDGDSFPTIFVTLLDDDGTHQDVASIDVSVLNVAPSISISGASSVIEGGTYTLTFVGVADPGDDLVDTWFVDWGDGNTESFSFGPNGGTAEHVYADGDSASTISVGVEDEDGLYSDLEVIEVSVINEAPTTEITGDSTVNEGATYSLTLGDIVDAGDDTVYRWTVNWGDGNTDTYSQNGLVQHTYADGDITATILVTIEDEDGVYVDVASKVVEVLNVAPQIAFSGPDSVAEGVTYTLNLGAITDPGVDTVFSWTVNWGDGTSDTYTEGGDVQHTYTDDTPSALITVGLEDEDGIHEAANTITVEVTNTAPSIELTGDATVLEGSTYSLALSEIIDLGDDTVSLVTVNWGDGKSDTYDSLELPTAVDHVFQDNAPVYNITVELTDEDGDHTSPQTLAVEVINAPPTIDLGGDITLSGVGEVNFSRKELAVTDPGLLDTHTVTVDYGDGSDLETFALDSSREFQLNHIYRYPGVYTLSVSVDDQDGGIATDQIQVTADVQLGFALGDTGRGIAVADNATGVGYIMYSAEIVQERFTAAPPRLAAQQLVAVRNVGGQWQYNDNNAWFDFEAVDGDRLLASVDFDSDTIATLHGSLGMVAGIASGYTSGDLDVFANQYNGKYGLGEFTVSGSHFVIGGSGQTSGLGELGGGIAVKEDASGTGYLMYSKQSVHDRFVDHAPRPANADHVIAVQYADGQWSYNNDLGWFSFDPAGTDRLLAAVDFDNDTATSLENSAAVIEGIIAGYPIGDLTFTANEFRGVANVGEFSVSGTFFENRYPGLYDIGDLKFGVTAQDNGTGTGYLMYTAEDVQSRFAANRPSYAHSSNLIMVRFHAGAWQYDNNTAWVEFTPTTTDRLLADVDFDNDTIVGLMIGSDGELAPVEGISVGYVDSDLAFFANQYKGRINPGDFEVSGTFFTTGTVFESWSDESMSNPDSSHPSPLLMSSRLDVTGEGNVTALDALQIVNHVGMQTGESESVLPLQLADRVDRLDVNGDDKVSALDALLVINALARQEFTPAPLDNGLGNGLDADEVDEAFADALSDWQEPSLF</sequence>
<dbReference type="Gene3D" id="2.60.40.10">
    <property type="entry name" value="Immunoglobulins"/>
    <property type="match status" value="7"/>
</dbReference>